<gene>
    <name evidence="2" type="ORF">F511_28773</name>
</gene>
<dbReference type="EMBL" id="KQ995718">
    <property type="protein sequence ID" value="KZV46073.1"/>
    <property type="molecule type" value="Genomic_DNA"/>
</dbReference>
<dbReference type="AlphaFoldDB" id="A0A2Z7CHE0"/>
<keyword evidence="3" id="KW-1185">Reference proteome</keyword>
<reference evidence="2 3" key="1">
    <citation type="journal article" date="2015" name="Proc. Natl. Acad. Sci. U.S.A.">
        <title>The resurrection genome of Boea hygrometrica: A blueprint for survival of dehydration.</title>
        <authorList>
            <person name="Xiao L."/>
            <person name="Yang G."/>
            <person name="Zhang L."/>
            <person name="Yang X."/>
            <person name="Zhao S."/>
            <person name="Ji Z."/>
            <person name="Zhou Q."/>
            <person name="Hu M."/>
            <person name="Wang Y."/>
            <person name="Chen M."/>
            <person name="Xu Y."/>
            <person name="Jin H."/>
            <person name="Xiao X."/>
            <person name="Hu G."/>
            <person name="Bao F."/>
            <person name="Hu Y."/>
            <person name="Wan P."/>
            <person name="Li L."/>
            <person name="Deng X."/>
            <person name="Kuang T."/>
            <person name="Xiang C."/>
            <person name="Zhu J.K."/>
            <person name="Oliver M.J."/>
            <person name="He Y."/>
        </authorList>
    </citation>
    <scope>NUCLEOTIDE SEQUENCE [LARGE SCALE GENOMIC DNA]</scope>
    <source>
        <strain evidence="3">cv. XS01</strain>
    </source>
</reference>
<proteinExistence type="predicted"/>
<organism evidence="2 3">
    <name type="scientific">Dorcoceras hygrometricum</name>
    <dbReference type="NCBI Taxonomy" id="472368"/>
    <lineage>
        <taxon>Eukaryota</taxon>
        <taxon>Viridiplantae</taxon>
        <taxon>Streptophyta</taxon>
        <taxon>Embryophyta</taxon>
        <taxon>Tracheophyta</taxon>
        <taxon>Spermatophyta</taxon>
        <taxon>Magnoliopsida</taxon>
        <taxon>eudicotyledons</taxon>
        <taxon>Gunneridae</taxon>
        <taxon>Pentapetalae</taxon>
        <taxon>asterids</taxon>
        <taxon>lamiids</taxon>
        <taxon>Lamiales</taxon>
        <taxon>Gesneriaceae</taxon>
        <taxon>Didymocarpoideae</taxon>
        <taxon>Trichosporeae</taxon>
        <taxon>Loxocarpinae</taxon>
        <taxon>Dorcoceras</taxon>
    </lineage>
</organism>
<feature type="compositionally biased region" description="Polar residues" evidence="1">
    <location>
        <begin position="73"/>
        <end position="89"/>
    </location>
</feature>
<feature type="region of interest" description="Disordered" evidence="1">
    <location>
        <begin position="1"/>
        <end position="89"/>
    </location>
</feature>
<evidence type="ECO:0000256" key="1">
    <source>
        <dbReference type="SAM" id="MobiDB-lite"/>
    </source>
</evidence>
<feature type="compositionally biased region" description="Basic and acidic residues" evidence="1">
    <location>
        <begin position="11"/>
        <end position="40"/>
    </location>
</feature>
<protein>
    <submittedName>
        <fullName evidence="2">Uncharacterized protein</fullName>
    </submittedName>
</protein>
<feature type="region of interest" description="Disordered" evidence="1">
    <location>
        <begin position="109"/>
        <end position="134"/>
    </location>
</feature>
<name>A0A2Z7CHE0_9LAMI</name>
<evidence type="ECO:0000313" key="3">
    <source>
        <dbReference type="Proteomes" id="UP000250235"/>
    </source>
</evidence>
<sequence>MKNSSVISDFVEAKRQIGHEEKMVAKNKLEAHEGSRENEQKQNQMTKRKSTQGGEAITTKKPIAEGSRPIKVQSDTISKATERPSTGNTQTSIIVFAQCVKKDLEQQAQDLEQRASDQTEEHPDQEEELHAHIGDKGVSMIPTYATIVAYNLETKVQNLAKKVDGIQADMRSMRVQQLDSQIDMMSFKNSMFTRLTILTRDLSDTKQELSGGIAALSSQLTEIVACLKGGDTK</sequence>
<dbReference type="Proteomes" id="UP000250235">
    <property type="component" value="Unassembled WGS sequence"/>
</dbReference>
<evidence type="ECO:0000313" key="2">
    <source>
        <dbReference type="EMBL" id="KZV46073.1"/>
    </source>
</evidence>
<accession>A0A2Z7CHE0</accession>